<reference evidence="1 2" key="1">
    <citation type="journal article" date="2014" name="Genome Biol. Evol.">
        <title>The genome of the myxosporean Thelohanellus kitauei shows adaptations to nutrient acquisition within its fish host.</title>
        <authorList>
            <person name="Yang Y."/>
            <person name="Xiong J."/>
            <person name="Zhou Z."/>
            <person name="Huo F."/>
            <person name="Miao W."/>
            <person name="Ran C."/>
            <person name="Liu Y."/>
            <person name="Zhang J."/>
            <person name="Feng J."/>
            <person name="Wang M."/>
            <person name="Wang M."/>
            <person name="Wang L."/>
            <person name="Yao B."/>
        </authorList>
    </citation>
    <scope>NUCLEOTIDE SEQUENCE [LARGE SCALE GENOMIC DNA]</scope>
    <source>
        <strain evidence="1">Wuqing</strain>
    </source>
</reference>
<name>A0A0C2MWB0_THEKT</name>
<sequence length="180" mass="20866">MVERTDERPVLLVVPDRTEETLLGIIRTNIPPRNIINSRDDDGNVIENVLNDHEVEFERHRKHFSDLWGGFLISKCHDIRWPERILIDINHDGDYVSTERDYNLSLNPTSKIAVTSPFLPFCPVDMLFDEIFSGRRMEISPVLLQISTGELLNSDHFQCRTNDIFDFYKLISLCSNFVGS</sequence>
<proteinExistence type="predicted"/>
<dbReference type="EMBL" id="JWZT01002857">
    <property type="protein sequence ID" value="KII68455.1"/>
    <property type="molecule type" value="Genomic_DNA"/>
</dbReference>
<comment type="caution">
    <text evidence="1">The sequence shown here is derived from an EMBL/GenBank/DDBJ whole genome shotgun (WGS) entry which is preliminary data.</text>
</comment>
<dbReference type="AlphaFoldDB" id="A0A0C2MWB0"/>
<accession>A0A0C2MWB0</accession>
<keyword evidence="2" id="KW-1185">Reference proteome</keyword>
<evidence type="ECO:0000313" key="1">
    <source>
        <dbReference type="EMBL" id="KII68455.1"/>
    </source>
</evidence>
<organism evidence="1 2">
    <name type="scientific">Thelohanellus kitauei</name>
    <name type="common">Myxosporean</name>
    <dbReference type="NCBI Taxonomy" id="669202"/>
    <lineage>
        <taxon>Eukaryota</taxon>
        <taxon>Metazoa</taxon>
        <taxon>Cnidaria</taxon>
        <taxon>Myxozoa</taxon>
        <taxon>Myxosporea</taxon>
        <taxon>Bivalvulida</taxon>
        <taxon>Platysporina</taxon>
        <taxon>Myxobolidae</taxon>
        <taxon>Thelohanellus</taxon>
    </lineage>
</organism>
<evidence type="ECO:0000313" key="2">
    <source>
        <dbReference type="Proteomes" id="UP000031668"/>
    </source>
</evidence>
<dbReference type="Proteomes" id="UP000031668">
    <property type="component" value="Unassembled WGS sequence"/>
</dbReference>
<gene>
    <name evidence="1" type="ORF">RF11_10813</name>
</gene>
<protein>
    <submittedName>
        <fullName evidence="1">Uncharacterized protein</fullName>
    </submittedName>
</protein>